<dbReference type="PANTHER" id="PTHR48025">
    <property type="entry name" value="OS02G0815200 PROTEIN"/>
    <property type="match status" value="1"/>
</dbReference>
<dbReference type="Proteomes" id="UP000095455">
    <property type="component" value="Unassembled WGS sequence"/>
</dbReference>
<dbReference type="Proteomes" id="UP000441609">
    <property type="component" value="Unassembled WGS sequence"/>
</dbReference>
<dbReference type="AlphaFoldDB" id="A0A173VDA4"/>
<protein>
    <submittedName>
        <fullName evidence="5">RNA-binding protein</fullName>
    </submittedName>
    <submittedName>
        <fullName evidence="3">Splicing factor, CC1-like family</fullName>
    </submittedName>
</protein>
<dbReference type="EMBL" id="CYYK01000005">
    <property type="protein sequence ID" value="CUO13694.1"/>
    <property type="molecule type" value="Genomic_DNA"/>
</dbReference>
<dbReference type="InterPro" id="IPR050502">
    <property type="entry name" value="Euk_RNA-bind_prot"/>
</dbReference>
<reference evidence="10 11" key="2">
    <citation type="journal article" date="2019" name="Nat. Med.">
        <title>A library of human gut bacterial isolates paired with longitudinal multiomics data enables mechanistic microbiome research.</title>
        <authorList>
            <person name="Poyet M."/>
            <person name="Groussin M."/>
            <person name="Gibbons S.M."/>
            <person name="Avila-Pacheco J."/>
            <person name="Jiang X."/>
            <person name="Kearney S.M."/>
            <person name="Perrotta A.R."/>
            <person name="Berdy B."/>
            <person name="Zhao S."/>
            <person name="Lieberman T.D."/>
            <person name="Swanson P.K."/>
            <person name="Smith M."/>
            <person name="Roesemann S."/>
            <person name="Alexander J.E."/>
            <person name="Rich S.A."/>
            <person name="Livny J."/>
            <person name="Vlamakis H."/>
            <person name="Clish C."/>
            <person name="Bullock K."/>
            <person name="Deik A."/>
            <person name="Scott J."/>
            <person name="Pierce K.A."/>
            <person name="Xavier R.J."/>
            <person name="Alm E.J."/>
        </authorList>
    </citation>
    <scope>NUCLEOTIDE SEQUENCE [LARGE SCALE GENOMIC DNA]</scope>
    <source>
        <strain evidence="6 10">BIOML-A2</strain>
        <strain evidence="7 11">BIOML-A20</strain>
    </source>
</reference>
<gene>
    <name evidence="4" type="ORF">ERS852380_01648</name>
    <name evidence="3" type="ORF">ERS852429_02808</name>
    <name evidence="6" type="ORF">GKD68_09085</name>
    <name evidence="7" type="ORF">GKD70_08675</name>
    <name evidence="5" type="ORF">PN599_02855</name>
</gene>
<evidence type="ECO:0000313" key="4">
    <source>
        <dbReference type="EMBL" id="CUO13694.1"/>
    </source>
</evidence>
<dbReference type="PROSITE" id="PS50102">
    <property type="entry name" value="RRM"/>
    <property type="match status" value="1"/>
</dbReference>
<dbReference type="GO" id="GO:0003729">
    <property type="term" value="F:mRNA binding"/>
    <property type="evidence" value="ECO:0007669"/>
    <property type="project" value="TreeGrafter"/>
</dbReference>
<evidence type="ECO:0000313" key="8">
    <source>
        <dbReference type="Proteomes" id="UP000095455"/>
    </source>
</evidence>
<dbReference type="SMART" id="SM00360">
    <property type="entry name" value="RRM"/>
    <property type="match status" value="1"/>
</dbReference>
<keyword evidence="1" id="KW-0694">RNA-binding</keyword>
<sequence>MNIYIGNLSYRVRESDLQQVLEEYGIVDSVKLIVDRDTRRSKGFAFAEMPNVDEAQKAIEELNQAEYEGRQMVVKEAIPRR</sequence>
<dbReference type="EMBL" id="JAQMPJ010000001">
    <property type="protein sequence ID" value="MDB9003941.1"/>
    <property type="molecule type" value="Genomic_DNA"/>
</dbReference>
<dbReference type="Proteomes" id="UP001210126">
    <property type="component" value="Unassembled WGS sequence"/>
</dbReference>
<dbReference type="Pfam" id="PF00076">
    <property type="entry name" value="RRM_1"/>
    <property type="match status" value="1"/>
</dbReference>
<dbReference type="Proteomes" id="UP000432516">
    <property type="component" value="Unassembled WGS sequence"/>
</dbReference>
<evidence type="ECO:0000313" key="3">
    <source>
        <dbReference type="EMBL" id="CUN23898.1"/>
    </source>
</evidence>
<dbReference type="EMBL" id="WKNE01000005">
    <property type="protein sequence ID" value="MRZ54905.1"/>
    <property type="molecule type" value="Genomic_DNA"/>
</dbReference>
<dbReference type="RefSeq" id="WP_005857680.1">
    <property type="nucleotide sequence ID" value="NZ_BQOC01000001.1"/>
</dbReference>
<evidence type="ECO:0000313" key="11">
    <source>
        <dbReference type="Proteomes" id="UP000441609"/>
    </source>
</evidence>
<dbReference type="Proteomes" id="UP000095591">
    <property type="component" value="Unassembled WGS sequence"/>
</dbReference>
<dbReference type="EMBL" id="CYXP01000006">
    <property type="protein sequence ID" value="CUN23898.1"/>
    <property type="molecule type" value="Genomic_DNA"/>
</dbReference>
<evidence type="ECO:0000256" key="1">
    <source>
        <dbReference type="ARBA" id="ARBA00022884"/>
    </source>
</evidence>
<accession>A0A173VDA4</accession>
<evidence type="ECO:0000313" key="6">
    <source>
        <dbReference type="EMBL" id="MRZ54905.1"/>
    </source>
</evidence>
<dbReference type="InterPro" id="IPR000504">
    <property type="entry name" value="RRM_dom"/>
</dbReference>
<dbReference type="InterPro" id="IPR012677">
    <property type="entry name" value="Nucleotide-bd_a/b_plait_sf"/>
</dbReference>
<dbReference type="FunFam" id="3.30.70.330:FF:000381">
    <property type="entry name" value="RNA-binding proteins (RRM domain)"/>
    <property type="match status" value="1"/>
</dbReference>
<dbReference type="InterPro" id="IPR035979">
    <property type="entry name" value="RBD_domain_sf"/>
</dbReference>
<dbReference type="OMA" id="RNNGGFH"/>
<proteinExistence type="predicted"/>
<evidence type="ECO:0000313" key="10">
    <source>
        <dbReference type="Proteomes" id="UP000432516"/>
    </source>
</evidence>
<feature type="domain" description="RRM" evidence="2">
    <location>
        <begin position="1"/>
        <end position="79"/>
    </location>
</feature>
<dbReference type="PANTHER" id="PTHR48025:SF1">
    <property type="entry name" value="RRM DOMAIN-CONTAINING PROTEIN"/>
    <property type="match status" value="1"/>
</dbReference>
<dbReference type="OrthoDB" id="9798855at2"/>
<dbReference type="EMBL" id="WKMO01000006">
    <property type="protein sequence ID" value="MSB73355.1"/>
    <property type="molecule type" value="Genomic_DNA"/>
</dbReference>
<evidence type="ECO:0000313" key="5">
    <source>
        <dbReference type="EMBL" id="MDB9003941.1"/>
    </source>
</evidence>
<reference evidence="8 9" key="1">
    <citation type="submission" date="2015-09" db="EMBL/GenBank/DDBJ databases">
        <authorList>
            <consortium name="Pathogen Informatics"/>
        </authorList>
    </citation>
    <scope>NUCLEOTIDE SEQUENCE [LARGE SCALE GENOMIC DNA]</scope>
    <source>
        <strain evidence="4 8">2789STDY5608822</strain>
        <strain evidence="3 9">2789STDY5608872</strain>
    </source>
</reference>
<dbReference type="SUPFAM" id="SSF54928">
    <property type="entry name" value="RNA-binding domain, RBD"/>
    <property type="match status" value="1"/>
</dbReference>
<dbReference type="Gene3D" id="3.30.70.330">
    <property type="match status" value="1"/>
</dbReference>
<reference evidence="5" key="3">
    <citation type="submission" date="2023-01" db="EMBL/GenBank/DDBJ databases">
        <title>Human gut microbiome strain richness.</title>
        <authorList>
            <person name="Chen-Liaw A."/>
        </authorList>
    </citation>
    <scope>NUCLEOTIDE SEQUENCE</scope>
    <source>
        <strain evidence="5">RTP21484st1_E5_RTP21484_190118</strain>
    </source>
</reference>
<organism evidence="3 9">
    <name type="scientific">Parabacteroides distasonis</name>
    <dbReference type="NCBI Taxonomy" id="823"/>
    <lineage>
        <taxon>Bacteria</taxon>
        <taxon>Pseudomonadati</taxon>
        <taxon>Bacteroidota</taxon>
        <taxon>Bacteroidia</taxon>
        <taxon>Bacteroidales</taxon>
        <taxon>Tannerellaceae</taxon>
        <taxon>Parabacteroides</taxon>
    </lineage>
</organism>
<evidence type="ECO:0000259" key="2">
    <source>
        <dbReference type="PROSITE" id="PS50102"/>
    </source>
</evidence>
<evidence type="ECO:0000313" key="9">
    <source>
        <dbReference type="Proteomes" id="UP000095591"/>
    </source>
</evidence>
<evidence type="ECO:0000313" key="7">
    <source>
        <dbReference type="EMBL" id="MSB73355.1"/>
    </source>
</evidence>
<name>A0A173VDA4_PARDI</name>